<dbReference type="InterPro" id="IPR011344">
    <property type="entry name" value="ssDNA-bd"/>
</dbReference>
<dbReference type="GO" id="GO:0009295">
    <property type="term" value="C:nucleoid"/>
    <property type="evidence" value="ECO:0007669"/>
    <property type="project" value="TreeGrafter"/>
</dbReference>
<dbReference type="EMBL" id="MFIF01000006">
    <property type="protein sequence ID" value="OGF87256.1"/>
    <property type="molecule type" value="Genomic_DNA"/>
</dbReference>
<dbReference type="HAMAP" id="MF_00984">
    <property type="entry name" value="SSB"/>
    <property type="match status" value="1"/>
</dbReference>
<dbReference type="InterPro" id="IPR000424">
    <property type="entry name" value="Primosome_PriB/ssb"/>
</dbReference>
<dbReference type="PROSITE" id="PS50935">
    <property type="entry name" value="SSB"/>
    <property type="match status" value="1"/>
</dbReference>
<dbReference type="PIRSF" id="PIRSF002070">
    <property type="entry name" value="SSB"/>
    <property type="match status" value="1"/>
</dbReference>
<comment type="caution">
    <text evidence="2">Lacks conserved residue(s) required for the propagation of feature annotation.</text>
</comment>
<dbReference type="CDD" id="cd04496">
    <property type="entry name" value="SSB_OBF"/>
    <property type="match status" value="1"/>
</dbReference>
<evidence type="ECO:0000256" key="4">
    <source>
        <dbReference type="SAM" id="MobiDB-lite"/>
    </source>
</evidence>
<dbReference type="SUPFAM" id="SSF50249">
    <property type="entry name" value="Nucleic acid-binding proteins"/>
    <property type="match status" value="1"/>
</dbReference>
<evidence type="ECO:0000256" key="2">
    <source>
        <dbReference type="HAMAP-Rule" id="MF_00984"/>
    </source>
</evidence>
<keyword evidence="1 2" id="KW-0238">DNA-binding</keyword>
<dbReference type="InterPro" id="IPR012340">
    <property type="entry name" value="NA-bd_OB-fold"/>
</dbReference>
<comment type="caution">
    <text evidence="5">The sequence shown here is derived from an EMBL/GenBank/DDBJ whole genome shotgun (WGS) entry which is preliminary data.</text>
</comment>
<protein>
    <recommendedName>
        <fullName evidence="2 3">Single-stranded DNA-binding protein</fullName>
        <shortName evidence="2">SSB</shortName>
    </recommendedName>
</protein>
<dbReference type="AlphaFoldDB" id="A0A1F5XHH9"/>
<feature type="region of interest" description="Disordered" evidence="4">
    <location>
        <begin position="104"/>
        <end position="128"/>
    </location>
</feature>
<gene>
    <name evidence="5" type="ORF">A3B19_03435</name>
</gene>
<dbReference type="Proteomes" id="UP000177346">
    <property type="component" value="Unassembled WGS sequence"/>
</dbReference>
<dbReference type="Gene3D" id="2.40.50.140">
    <property type="entry name" value="Nucleic acid-binding proteins"/>
    <property type="match status" value="1"/>
</dbReference>
<evidence type="ECO:0000313" key="6">
    <source>
        <dbReference type="Proteomes" id="UP000177346"/>
    </source>
</evidence>
<name>A0A1F5XHH9_9BACT</name>
<dbReference type="GO" id="GO:0003697">
    <property type="term" value="F:single-stranded DNA binding"/>
    <property type="evidence" value="ECO:0007669"/>
    <property type="project" value="UniProtKB-UniRule"/>
</dbReference>
<evidence type="ECO:0000256" key="1">
    <source>
        <dbReference type="ARBA" id="ARBA00023125"/>
    </source>
</evidence>
<sequence>MNLNKVFLIGNLTRDPELRTMPNGNAVASFGLATNRMWKGKDGSQQKQTEFHNIVMFGRLAEIAKQYLQKGAMAMIEGRIQNRSWEGQDGQKKYRTEIVAEAMQMGPRSGGAGKPLAENPVKHEEETPEILATVEYPEDEIKPDEIPF</sequence>
<dbReference type="GO" id="GO:0006260">
    <property type="term" value="P:DNA replication"/>
    <property type="evidence" value="ECO:0007669"/>
    <property type="project" value="InterPro"/>
</dbReference>
<comment type="subunit">
    <text evidence="2">Homotetramer.</text>
</comment>
<dbReference type="Pfam" id="PF00436">
    <property type="entry name" value="SSB"/>
    <property type="match status" value="1"/>
</dbReference>
<dbReference type="NCBIfam" id="TIGR00621">
    <property type="entry name" value="ssb"/>
    <property type="match status" value="1"/>
</dbReference>
<evidence type="ECO:0000313" key="5">
    <source>
        <dbReference type="EMBL" id="OGF87256.1"/>
    </source>
</evidence>
<dbReference type="PANTHER" id="PTHR10302:SF27">
    <property type="entry name" value="SINGLE-STRANDED DNA-BINDING PROTEIN"/>
    <property type="match status" value="1"/>
</dbReference>
<organism evidence="5 6">
    <name type="scientific">Candidatus Giovannonibacteria bacterium RIFCSPLOWO2_01_FULL_46_32</name>
    <dbReference type="NCBI Taxonomy" id="1798353"/>
    <lineage>
        <taxon>Bacteria</taxon>
        <taxon>Candidatus Giovannoniibacteriota</taxon>
    </lineage>
</organism>
<dbReference type="PANTHER" id="PTHR10302">
    <property type="entry name" value="SINGLE-STRANDED DNA-BINDING PROTEIN"/>
    <property type="match status" value="1"/>
</dbReference>
<proteinExistence type="inferred from homology"/>
<accession>A0A1F5XHH9</accession>
<reference evidence="5 6" key="1">
    <citation type="journal article" date="2016" name="Nat. Commun.">
        <title>Thousands of microbial genomes shed light on interconnected biogeochemical processes in an aquifer system.</title>
        <authorList>
            <person name="Anantharaman K."/>
            <person name="Brown C.T."/>
            <person name="Hug L.A."/>
            <person name="Sharon I."/>
            <person name="Castelle C.J."/>
            <person name="Probst A.J."/>
            <person name="Thomas B.C."/>
            <person name="Singh A."/>
            <person name="Wilkins M.J."/>
            <person name="Karaoz U."/>
            <person name="Brodie E.L."/>
            <person name="Williams K.H."/>
            <person name="Hubbard S.S."/>
            <person name="Banfield J.F."/>
        </authorList>
    </citation>
    <scope>NUCLEOTIDE SEQUENCE [LARGE SCALE GENOMIC DNA]</scope>
</reference>
<evidence type="ECO:0000256" key="3">
    <source>
        <dbReference type="PIRNR" id="PIRNR002070"/>
    </source>
</evidence>